<evidence type="ECO:0000313" key="2">
    <source>
        <dbReference type="Proteomes" id="UP000190135"/>
    </source>
</evidence>
<proteinExistence type="predicted"/>
<dbReference type="EMBL" id="FUXL01000004">
    <property type="protein sequence ID" value="SJZ98153.1"/>
    <property type="molecule type" value="Genomic_DNA"/>
</dbReference>
<protein>
    <submittedName>
        <fullName evidence="1">Glycosyl transferases group 1</fullName>
    </submittedName>
</protein>
<evidence type="ECO:0000313" key="1">
    <source>
        <dbReference type="EMBL" id="SJZ98153.1"/>
    </source>
</evidence>
<accession>A0A1T4Q310</accession>
<dbReference type="Proteomes" id="UP000190135">
    <property type="component" value="Unassembled WGS sequence"/>
</dbReference>
<sequence length="410" mass="44304">MRLTFISSLLADDTPVTGFEIATLAIINELRHAGIELCFVGFTRAGFRPLRPNEVSLGEISFENAGAGAVKKAGWVARAMARRLPVGAAKLAVLSPEEMRQAIASAGPSDGYVLNSIQMPTAYPFLATDKPSIFVAHNVEHQSAAENAVNARSALMRFLYAREARLLEAAEERLCHEARLVLTLSAMDAQKLCPRQEERCIPLALSIGRQSRADDRQRAYDIGLIGNWSWAPNRIGLDWFIENVAPLLPPDLRVGIAGRFDRRPPAAPACVSYLGRVPDAQSFVLSCRVMALATKGGTGVQLKTIETFEEGMPAVATRAALRGVDFLPANVVVAEDPEAFASALVEQVESERAGRLARADGREFADRQRLALSAGLGRGISLFREALSADARGGAGRMAEWSPAVNRMRG</sequence>
<name>A0A1T4Q310_9HYPH</name>
<dbReference type="OrthoDB" id="8432722at2"/>
<keyword evidence="1" id="KW-0808">Transferase</keyword>
<dbReference type="STRING" id="1365950.SAMN05428963_104321"/>
<gene>
    <name evidence="1" type="ORF">SAMN05428963_104321</name>
</gene>
<reference evidence="1 2" key="1">
    <citation type="submission" date="2017-02" db="EMBL/GenBank/DDBJ databases">
        <authorList>
            <person name="Peterson S.W."/>
        </authorList>
    </citation>
    <scope>NUCLEOTIDE SEQUENCE [LARGE SCALE GENOMIC DNA]</scope>
    <source>
        <strain evidence="1 2">USBA 369</strain>
    </source>
</reference>
<keyword evidence="2" id="KW-1185">Reference proteome</keyword>
<dbReference type="Pfam" id="PF13692">
    <property type="entry name" value="Glyco_trans_1_4"/>
    <property type="match status" value="1"/>
</dbReference>
<dbReference type="GO" id="GO:0016740">
    <property type="term" value="F:transferase activity"/>
    <property type="evidence" value="ECO:0007669"/>
    <property type="project" value="UniProtKB-KW"/>
</dbReference>
<dbReference type="AlphaFoldDB" id="A0A1T4Q310"/>
<organism evidence="1 2">
    <name type="scientific">Consotaella salsifontis</name>
    <dbReference type="NCBI Taxonomy" id="1365950"/>
    <lineage>
        <taxon>Bacteria</taxon>
        <taxon>Pseudomonadati</taxon>
        <taxon>Pseudomonadota</taxon>
        <taxon>Alphaproteobacteria</taxon>
        <taxon>Hyphomicrobiales</taxon>
        <taxon>Aurantimonadaceae</taxon>
        <taxon>Consotaella</taxon>
    </lineage>
</organism>
<dbReference type="SUPFAM" id="SSF53756">
    <property type="entry name" value="UDP-Glycosyltransferase/glycogen phosphorylase"/>
    <property type="match status" value="1"/>
</dbReference>